<feature type="domain" description="Ubiquitin-like" evidence="1">
    <location>
        <begin position="6"/>
        <end position="54"/>
    </location>
</feature>
<accession>A0A2G2ZMB0</accession>
<reference evidence="2 3" key="2">
    <citation type="journal article" date="2017" name="Genome Biol.">
        <title>New reference genome sequences of hot pepper reveal the massive evolution of plant disease-resistance genes by retroduplication.</title>
        <authorList>
            <person name="Kim S."/>
            <person name="Park J."/>
            <person name="Yeom S.I."/>
            <person name="Kim Y.M."/>
            <person name="Seo E."/>
            <person name="Kim K.T."/>
            <person name="Kim M.S."/>
            <person name="Lee J.M."/>
            <person name="Cheong K."/>
            <person name="Shin H.S."/>
            <person name="Kim S.B."/>
            <person name="Han K."/>
            <person name="Lee J."/>
            <person name="Park M."/>
            <person name="Lee H.A."/>
            <person name="Lee H.Y."/>
            <person name="Lee Y."/>
            <person name="Oh S."/>
            <person name="Lee J.H."/>
            <person name="Choi E."/>
            <person name="Choi E."/>
            <person name="Lee S.E."/>
            <person name="Jeon J."/>
            <person name="Kim H."/>
            <person name="Choi G."/>
            <person name="Song H."/>
            <person name="Lee J."/>
            <person name="Lee S.C."/>
            <person name="Kwon J.K."/>
            <person name="Lee H.Y."/>
            <person name="Koo N."/>
            <person name="Hong Y."/>
            <person name="Kim R.W."/>
            <person name="Kang W.H."/>
            <person name="Huh J.H."/>
            <person name="Kang B.C."/>
            <person name="Yang T.J."/>
            <person name="Lee Y.H."/>
            <person name="Bennetzen J.L."/>
            <person name="Choi D."/>
        </authorList>
    </citation>
    <scope>NUCLEOTIDE SEQUENCE [LARGE SCALE GENOMIC DNA]</scope>
    <source>
        <strain evidence="3">cv. CM334</strain>
    </source>
</reference>
<reference evidence="2 3" key="1">
    <citation type="journal article" date="2014" name="Nat. Genet.">
        <title>Genome sequence of the hot pepper provides insights into the evolution of pungency in Capsicum species.</title>
        <authorList>
            <person name="Kim S."/>
            <person name="Park M."/>
            <person name="Yeom S.I."/>
            <person name="Kim Y.M."/>
            <person name="Lee J.M."/>
            <person name="Lee H.A."/>
            <person name="Seo E."/>
            <person name="Choi J."/>
            <person name="Cheong K."/>
            <person name="Kim K.T."/>
            <person name="Jung K."/>
            <person name="Lee G.W."/>
            <person name="Oh S.K."/>
            <person name="Bae C."/>
            <person name="Kim S.B."/>
            <person name="Lee H.Y."/>
            <person name="Kim S.Y."/>
            <person name="Kim M.S."/>
            <person name="Kang B.C."/>
            <person name="Jo Y.D."/>
            <person name="Yang H.B."/>
            <person name="Jeong H.J."/>
            <person name="Kang W.H."/>
            <person name="Kwon J.K."/>
            <person name="Shin C."/>
            <person name="Lim J.Y."/>
            <person name="Park J.H."/>
            <person name="Huh J.H."/>
            <person name="Kim J.S."/>
            <person name="Kim B.D."/>
            <person name="Cohen O."/>
            <person name="Paran I."/>
            <person name="Suh M.C."/>
            <person name="Lee S.B."/>
            <person name="Kim Y.K."/>
            <person name="Shin Y."/>
            <person name="Noh S.J."/>
            <person name="Park J."/>
            <person name="Seo Y.S."/>
            <person name="Kwon S.Y."/>
            <person name="Kim H.A."/>
            <person name="Park J.M."/>
            <person name="Kim H.J."/>
            <person name="Choi S.B."/>
            <person name="Bosland P.W."/>
            <person name="Reeves G."/>
            <person name="Jo S.H."/>
            <person name="Lee B.W."/>
            <person name="Cho H.T."/>
            <person name="Choi H.S."/>
            <person name="Lee M.S."/>
            <person name="Yu Y."/>
            <person name="Do Choi Y."/>
            <person name="Park B.S."/>
            <person name="van Deynze A."/>
            <person name="Ashrafi H."/>
            <person name="Hill T."/>
            <person name="Kim W.T."/>
            <person name="Pai H.S."/>
            <person name="Ahn H.K."/>
            <person name="Yeam I."/>
            <person name="Giovannoni J.J."/>
            <person name="Rose J.K."/>
            <person name="Sorensen I."/>
            <person name="Lee S.J."/>
            <person name="Kim R.W."/>
            <person name="Choi I.Y."/>
            <person name="Choi B.S."/>
            <person name="Lim J.S."/>
            <person name="Lee Y.H."/>
            <person name="Choi D."/>
        </authorList>
    </citation>
    <scope>NUCLEOTIDE SEQUENCE [LARGE SCALE GENOMIC DNA]</scope>
    <source>
        <strain evidence="3">cv. CM334</strain>
    </source>
</reference>
<gene>
    <name evidence="2" type="ORF">T459_11581</name>
</gene>
<comment type="caution">
    <text evidence="2">The sequence shown here is derived from an EMBL/GenBank/DDBJ whole genome shotgun (WGS) entry which is preliminary data.</text>
</comment>
<dbReference type="Gene3D" id="3.10.20.90">
    <property type="entry name" value="Phosphatidylinositol 3-kinase Catalytic Subunit, Chain A, domain 1"/>
    <property type="match status" value="1"/>
</dbReference>
<dbReference type="Proteomes" id="UP000222542">
    <property type="component" value="Unassembled WGS sequence"/>
</dbReference>
<dbReference type="InterPro" id="IPR029071">
    <property type="entry name" value="Ubiquitin-like_domsf"/>
</dbReference>
<evidence type="ECO:0000259" key="1">
    <source>
        <dbReference type="PROSITE" id="PS50053"/>
    </source>
</evidence>
<name>A0A2G2ZMB0_CAPAN</name>
<dbReference type="SUPFAM" id="SSF54236">
    <property type="entry name" value="Ubiquitin-like"/>
    <property type="match status" value="1"/>
</dbReference>
<dbReference type="Gramene" id="PHT83138">
    <property type="protein sequence ID" value="PHT83138"/>
    <property type="gene ID" value="T459_11581"/>
</dbReference>
<dbReference type="InterPro" id="IPR000626">
    <property type="entry name" value="Ubiquitin-like_dom"/>
</dbReference>
<dbReference type="EMBL" id="AYRZ02000004">
    <property type="protein sequence ID" value="PHT83138.1"/>
    <property type="molecule type" value="Genomic_DNA"/>
</dbReference>
<evidence type="ECO:0000313" key="3">
    <source>
        <dbReference type="Proteomes" id="UP000222542"/>
    </source>
</evidence>
<dbReference type="AlphaFoldDB" id="A0A2G2ZMB0"/>
<sequence>MWIFVVKCIDCECAILDVHKNNSVKEVKEIFLDKLGIPVHLQDLRFEGKGLANSVMNHSEDVDDCRANTGDLSTRTDRRTSNRVKIPPNKFSCFMSWSWTETDTINKTVTKTMIKMVAGIEHTLQKIEKLLDLMRHKKVNERSITYQLPHQGNFPDLSWTEVHKTYLGAAHWLHWKWHRANLGNCTELKDDCTDFVDQP</sequence>
<evidence type="ECO:0000313" key="2">
    <source>
        <dbReference type="EMBL" id="PHT83138.1"/>
    </source>
</evidence>
<keyword evidence="3" id="KW-1185">Reference proteome</keyword>
<dbReference type="PROSITE" id="PS50053">
    <property type="entry name" value="UBIQUITIN_2"/>
    <property type="match status" value="1"/>
</dbReference>
<organism evidence="2 3">
    <name type="scientific">Capsicum annuum</name>
    <name type="common">Capsicum pepper</name>
    <dbReference type="NCBI Taxonomy" id="4072"/>
    <lineage>
        <taxon>Eukaryota</taxon>
        <taxon>Viridiplantae</taxon>
        <taxon>Streptophyta</taxon>
        <taxon>Embryophyta</taxon>
        <taxon>Tracheophyta</taxon>
        <taxon>Spermatophyta</taxon>
        <taxon>Magnoliopsida</taxon>
        <taxon>eudicotyledons</taxon>
        <taxon>Gunneridae</taxon>
        <taxon>Pentapetalae</taxon>
        <taxon>asterids</taxon>
        <taxon>lamiids</taxon>
        <taxon>Solanales</taxon>
        <taxon>Solanaceae</taxon>
        <taxon>Solanoideae</taxon>
        <taxon>Capsiceae</taxon>
        <taxon>Capsicum</taxon>
    </lineage>
</organism>
<proteinExistence type="predicted"/>
<dbReference type="STRING" id="4072.A0A2G2ZMB0"/>
<protein>
    <recommendedName>
        <fullName evidence="1">Ubiquitin-like domain-containing protein</fullName>
    </recommendedName>
</protein>